<sequence length="68" mass="8049">KEKALEIKEYNRNKILKKYKDSNIPEETSQLNKLNVYLNSIINRLAALSINYVEQEERLSHSKVKNMI</sequence>
<reference evidence="1" key="1">
    <citation type="submission" date="2021-06" db="EMBL/GenBank/DDBJ databases">
        <authorList>
            <person name="Kallberg Y."/>
            <person name="Tangrot J."/>
            <person name="Rosling A."/>
        </authorList>
    </citation>
    <scope>NUCLEOTIDE SEQUENCE</scope>
    <source>
        <strain evidence="1">28 12/20/2015</strain>
    </source>
</reference>
<protein>
    <submittedName>
        <fullName evidence="1">7448_t:CDS:1</fullName>
    </submittedName>
</protein>
<name>A0ACA9P7I9_9GLOM</name>
<gene>
    <name evidence="1" type="ORF">SPELUC_LOCUS11039</name>
</gene>
<feature type="non-terminal residue" evidence="1">
    <location>
        <position position="1"/>
    </location>
</feature>
<evidence type="ECO:0000313" key="2">
    <source>
        <dbReference type="Proteomes" id="UP000789366"/>
    </source>
</evidence>
<evidence type="ECO:0000313" key="1">
    <source>
        <dbReference type="EMBL" id="CAG8696355.1"/>
    </source>
</evidence>
<dbReference type="EMBL" id="CAJVPW010022152">
    <property type="protein sequence ID" value="CAG8696355.1"/>
    <property type="molecule type" value="Genomic_DNA"/>
</dbReference>
<comment type="caution">
    <text evidence="1">The sequence shown here is derived from an EMBL/GenBank/DDBJ whole genome shotgun (WGS) entry which is preliminary data.</text>
</comment>
<keyword evidence="2" id="KW-1185">Reference proteome</keyword>
<dbReference type="Proteomes" id="UP000789366">
    <property type="component" value="Unassembled WGS sequence"/>
</dbReference>
<proteinExistence type="predicted"/>
<organism evidence="1 2">
    <name type="scientific">Cetraspora pellucida</name>
    <dbReference type="NCBI Taxonomy" id="1433469"/>
    <lineage>
        <taxon>Eukaryota</taxon>
        <taxon>Fungi</taxon>
        <taxon>Fungi incertae sedis</taxon>
        <taxon>Mucoromycota</taxon>
        <taxon>Glomeromycotina</taxon>
        <taxon>Glomeromycetes</taxon>
        <taxon>Diversisporales</taxon>
        <taxon>Gigasporaceae</taxon>
        <taxon>Cetraspora</taxon>
    </lineage>
</organism>
<accession>A0ACA9P7I9</accession>